<dbReference type="EMBL" id="CAJOBA010000210">
    <property type="protein sequence ID" value="CAF3513863.1"/>
    <property type="molecule type" value="Genomic_DNA"/>
</dbReference>
<evidence type="ECO:0000313" key="2">
    <source>
        <dbReference type="EMBL" id="CAF0737060.1"/>
    </source>
</evidence>
<dbReference type="InterPro" id="IPR052957">
    <property type="entry name" value="Auxin_embryo_med"/>
</dbReference>
<reference evidence="2" key="1">
    <citation type="submission" date="2021-02" db="EMBL/GenBank/DDBJ databases">
        <authorList>
            <person name="Nowell W R."/>
        </authorList>
    </citation>
    <scope>NUCLEOTIDE SEQUENCE</scope>
</reference>
<feature type="non-terminal residue" evidence="2">
    <location>
        <position position="1"/>
    </location>
</feature>
<sequence length="232" mass="27290">SIIYRVIFTILGDEDVTEMNHHNACGDCLFCSSHSLPLLLPEINFEHIQISTLDDENDEIYPTQQQYQQQQHFDDLTRGDLAVGRCGEKLVYNYLKWKYANDDNKIRIEWLNEVNETRLPYDIKIISEKNEIIYIEVKTTILPDNHLFPISIDELSSILNLSTDQYFIYRVYDAFNKQNVNIRILNNLKENLRTHKLSLQMQINNANIETLGDVDLHNTDSRYPDDETDIYN</sequence>
<dbReference type="PANTHER" id="PTHR32387">
    <property type="entry name" value="WU:FJ29H11"/>
    <property type="match status" value="1"/>
</dbReference>
<gene>
    <name evidence="2" type="ORF">OVA965_LOCUS1203</name>
    <name evidence="3" type="ORF">TMI583_LOCUS1204</name>
</gene>
<dbReference type="InterPro" id="IPR024975">
    <property type="entry name" value="NOV_C"/>
</dbReference>
<accession>A0A8S2CQG0</accession>
<evidence type="ECO:0000259" key="1">
    <source>
        <dbReference type="Pfam" id="PF13020"/>
    </source>
</evidence>
<dbReference type="Proteomes" id="UP000677228">
    <property type="component" value="Unassembled WGS sequence"/>
</dbReference>
<evidence type="ECO:0000313" key="3">
    <source>
        <dbReference type="EMBL" id="CAF3513863.1"/>
    </source>
</evidence>
<dbReference type="Proteomes" id="UP000682733">
    <property type="component" value="Unassembled WGS sequence"/>
</dbReference>
<dbReference type="AlphaFoldDB" id="A0A8S2CQG0"/>
<protein>
    <recommendedName>
        <fullName evidence="1">Protein NO VEIN C-terminal domain-containing protein</fullName>
    </recommendedName>
</protein>
<evidence type="ECO:0000313" key="4">
    <source>
        <dbReference type="Proteomes" id="UP000677228"/>
    </source>
</evidence>
<dbReference type="EMBL" id="CAJNOK010000210">
    <property type="protein sequence ID" value="CAF0737060.1"/>
    <property type="molecule type" value="Genomic_DNA"/>
</dbReference>
<feature type="domain" description="Protein NO VEIN C-terminal" evidence="1">
    <location>
        <begin position="87"/>
        <end position="179"/>
    </location>
</feature>
<dbReference type="PANTHER" id="PTHR32387:SF0">
    <property type="entry name" value="PROTEIN NO VEIN"/>
    <property type="match status" value="1"/>
</dbReference>
<organism evidence="2 4">
    <name type="scientific">Didymodactylos carnosus</name>
    <dbReference type="NCBI Taxonomy" id="1234261"/>
    <lineage>
        <taxon>Eukaryota</taxon>
        <taxon>Metazoa</taxon>
        <taxon>Spiralia</taxon>
        <taxon>Gnathifera</taxon>
        <taxon>Rotifera</taxon>
        <taxon>Eurotatoria</taxon>
        <taxon>Bdelloidea</taxon>
        <taxon>Philodinida</taxon>
        <taxon>Philodinidae</taxon>
        <taxon>Didymodactylos</taxon>
    </lineage>
</organism>
<dbReference type="Pfam" id="PF13020">
    <property type="entry name" value="NOV_C"/>
    <property type="match status" value="1"/>
</dbReference>
<comment type="caution">
    <text evidence="2">The sequence shown here is derived from an EMBL/GenBank/DDBJ whole genome shotgun (WGS) entry which is preliminary data.</text>
</comment>
<name>A0A8S2CQG0_9BILA</name>
<proteinExistence type="predicted"/>